<dbReference type="InterPro" id="IPR050709">
    <property type="entry name" value="Biotin_Carboxyl_Carrier/Decarb"/>
</dbReference>
<evidence type="ECO:0000256" key="1">
    <source>
        <dbReference type="ARBA" id="ARBA00017562"/>
    </source>
</evidence>
<keyword evidence="3" id="KW-0444">Lipid biosynthesis</keyword>
<evidence type="ECO:0000256" key="3">
    <source>
        <dbReference type="RuleBase" id="RU364072"/>
    </source>
</evidence>
<dbReference type="CDD" id="cd06850">
    <property type="entry name" value="biotinyl_domain"/>
    <property type="match status" value="1"/>
</dbReference>
<dbReference type="PANTHER" id="PTHR45266:SF3">
    <property type="entry name" value="OXALOACETATE DECARBOXYLASE ALPHA CHAIN"/>
    <property type="match status" value="1"/>
</dbReference>
<dbReference type="GeneID" id="56475355"/>
<comment type="pathway">
    <text evidence="3">Lipid metabolism; fatty acid biosynthesis.</text>
</comment>
<dbReference type="Gene3D" id="2.40.50.100">
    <property type="match status" value="1"/>
</dbReference>
<name>A0A223ELY7_9BACI</name>
<keyword evidence="2 3" id="KW-0092">Biotin</keyword>
<gene>
    <name evidence="5" type="ORF">BS1321_21510</name>
</gene>
<dbReference type="SUPFAM" id="SSF51230">
    <property type="entry name" value="Single hybrid motif"/>
    <property type="match status" value="1"/>
</dbReference>
<organism evidence="5 6">
    <name type="scientific">Peribacillus simplex NBRC 15720 = DSM 1321</name>
    <dbReference type="NCBI Taxonomy" id="1349754"/>
    <lineage>
        <taxon>Bacteria</taxon>
        <taxon>Bacillati</taxon>
        <taxon>Bacillota</taxon>
        <taxon>Bacilli</taxon>
        <taxon>Bacillales</taxon>
        <taxon>Bacillaceae</taxon>
        <taxon>Peribacillus</taxon>
    </lineage>
</organism>
<keyword evidence="3" id="KW-0443">Lipid metabolism</keyword>
<dbReference type="PRINTS" id="PR01071">
    <property type="entry name" value="ACOABIOTINCC"/>
</dbReference>
<dbReference type="AlphaFoldDB" id="A0A223ELY7"/>
<comment type="function">
    <text evidence="3">This protein is a component of the acetyl coenzyme A carboxylase complex; first, biotin carboxylase catalyzes the carboxylation of the carrier protein and then the transcarboxylase transfers the carboxyl group to form malonyl-CoA.</text>
</comment>
<protein>
    <recommendedName>
        <fullName evidence="1 3">Biotin carboxyl carrier protein of acetyl-CoA carboxylase</fullName>
    </recommendedName>
</protein>
<accession>A0A223ELY7</accession>
<dbReference type="NCBIfam" id="TIGR00531">
    <property type="entry name" value="BCCP"/>
    <property type="match status" value="1"/>
</dbReference>
<dbReference type="EMBL" id="CP017704">
    <property type="protein sequence ID" value="ASS96262.1"/>
    <property type="molecule type" value="Genomic_DNA"/>
</dbReference>
<dbReference type="PANTHER" id="PTHR45266">
    <property type="entry name" value="OXALOACETATE DECARBOXYLASE ALPHA CHAIN"/>
    <property type="match status" value="1"/>
</dbReference>
<evidence type="ECO:0000313" key="5">
    <source>
        <dbReference type="EMBL" id="ASS96262.1"/>
    </source>
</evidence>
<dbReference type="GO" id="GO:0009317">
    <property type="term" value="C:acetyl-CoA carboxylase complex"/>
    <property type="evidence" value="ECO:0007669"/>
    <property type="project" value="InterPro"/>
</dbReference>
<dbReference type="OrthoDB" id="9811735at2"/>
<dbReference type="InterPro" id="IPR011053">
    <property type="entry name" value="Single_hybrid_motif"/>
</dbReference>
<dbReference type="Pfam" id="PF00364">
    <property type="entry name" value="Biotin_lipoyl"/>
    <property type="match status" value="1"/>
</dbReference>
<dbReference type="InterPro" id="IPR000089">
    <property type="entry name" value="Biotin_lipoyl"/>
</dbReference>
<dbReference type="PROSITE" id="PS50968">
    <property type="entry name" value="BIOTINYL_LIPOYL"/>
    <property type="match status" value="1"/>
</dbReference>
<evidence type="ECO:0000313" key="6">
    <source>
        <dbReference type="Proteomes" id="UP000214618"/>
    </source>
</evidence>
<proteinExistence type="predicted"/>
<reference evidence="5 6" key="1">
    <citation type="submission" date="2016-10" db="EMBL/GenBank/DDBJ databases">
        <title>The whole genome sequencing and assembly of Bacillus simplex DSM 1321 strain.</title>
        <authorList>
            <person name="Park M.-K."/>
            <person name="Lee Y.-J."/>
            <person name="Yi H."/>
            <person name="Bahn Y.-S."/>
            <person name="Kim J.F."/>
            <person name="Lee D.-W."/>
        </authorList>
    </citation>
    <scope>NUCLEOTIDE SEQUENCE [LARGE SCALE GENOMIC DNA]</scope>
    <source>
        <strain evidence="5 6">DSM 1321</strain>
    </source>
</reference>
<keyword evidence="3" id="KW-0276">Fatty acid metabolism</keyword>
<dbReference type="RefSeq" id="WP_063233090.1">
    <property type="nucleotide sequence ID" value="NZ_BCVO01000007.1"/>
</dbReference>
<dbReference type="UniPathway" id="UPA00094"/>
<dbReference type="Proteomes" id="UP000214618">
    <property type="component" value="Chromosome"/>
</dbReference>
<keyword evidence="3" id="KW-0275">Fatty acid biosynthesis</keyword>
<evidence type="ECO:0000259" key="4">
    <source>
        <dbReference type="PROSITE" id="PS50968"/>
    </source>
</evidence>
<dbReference type="GO" id="GO:0003989">
    <property type="term" value="F:acetyl-CoA carboxylase activity"/>
    <property type="evidence" value="ECO:0007669"/>
    <property type="project" value="InterPro"/>
</dbReference>
<dbReference type="InterPro" id="IPR001249">
    <property type="entry name" value="AcCoA_biotinCC"/>
</dbReference>
<sequence length="165" mass="17691">MKVQEIREIIKLVDQSNISEFVFENEGTKIKLKKTETGTVLHPAAAPEVVQANAAVEVKPAAAPAPAVPKAVEPAKPAAAVTEQENLHKITSPMVGTFYQSPAPDSPAYVKTGDKVTGDSIVCIVEAMKLFNEIEAEVSGEIVEVLVKEGQLVEYGQPLFLVKPE</sequence>
<dbReference type="GO" id="GO:0006633">
    <property type="term" value="P:fatty acid biosynthetic process"/>
    <property type="evidence" value="ECO:0007669"/>
    <property type="project" value="UniProtKB-UniPathway"/>
</dbReference>
<evidence type="ECO:0000256" key="2">
    <source>
        <dbReference type="ARBA" id="ARBA00023267"/>
    </source>
</evidence>
<feature type="domain" description="Lipoyl-binding" evidence="4">
    <location>
        <begin position="87"/>
        <end position="163"/>
    </location>
</feature>